<protein>
    <submittedName>
        <fullName evidence="1">Uncharacterized protein</fullName>
    </submittedName>
</protein>
<dbReference type="EMBL" id="JAHAKR010000265">
    <property type="protein sequence ID" value="MBS5830370.1"/>
    <property type="molecule type" value="Genomic_DNA"/>
</dbReference>
<organism evidence="1 2">
    <name type="scientific">Campylobacter concisus</name>
    <dbReference type="NCBI Taxonomy" id="199"/>
    <lineage>
        <taxon>Bacteria</taxon>
        <taxon>Pseudomonadati</taxon>
        <taxon>Campylobacterota</taxon>
        <taxon>Epsilonproteobacteria</taxon>
        <taxon>Campylobacterales</taxon>
        <taxon>Campylobacteraceae</taxon>
        <taxon>Campylobacter</taxon>
    </lineage>
</organism>
<feature type="non-terminal residue" evidence="1">
    <location>
        <position position="83"/>
    </location>
</feature>
<accession>A0A9E1BAL2</accession>
<evidence type="ECO:0000313" key="2">
    <source>
        <dbReference type="Proteomes" id="UP000824019"/>
    </source>
</evidence>
<dbReference type="AlphaFoldDB" id="A0A9E1BAL2"/>
<comment type="caution">
    <text evidence="1">The sequence shown here is derived from an EMBL/GenBank/DDBJ whole genome shotgun (WGS) entry which is preliminary data.</text>
</comment>
<name>A0A9E1BAL2_9BACT</name>
<reference evidence="1" key="1">
    <citation type="submission" date="2021-02" db="EMBL/GenBank/DDBJ databases">
        <title>Infant gut strain persistence is associated with maternal origin, phylogeny, and functional potential including surface adhesion and iron acquisition.</title>
        <authorList>
            <person name="Lou Y.C."/>
        </authorList>
    </citation>
    <scope>NUCLEOTIDE SEQUENCE</scope>
    <source>
        <strain evidence="1">L3_101_000G1_dasL3_101_000G1_concoct_7_sub</strain>
    </source>
</reference>
<gene>
    <name evidence="1" type="ORF">KIC69_06045</name>
</gene>
<evidence type="ECO:0000313" key="1">
    <source>
        <dbReference type="EMBL" id="MBS5830370.1"/>
    </source>
</evidence>
<sequence length="83" mass="9362">MKKAANKIALIIVVLLVVSLGVFSTVNYTNTKERIYDLAKESKTSSSKVLQFYMNAFFEDKLAAVQNFASYIEAHPQILDDKE</sequence>
<proteinExistence type="predicted"/>
<dbReference type="Proteomes" id="UP000824019">
    <property type="component" value="Unassembled WGS sequence"/>
</dbReference>